<evidence type="ECO:0000256" key="6">
    <source>
        <dbReference type="ARBA" id="ARBA00022692"/>
    </source>
</evidence>
<evidence type="ECO:0000256" key="4">
    <source>
        <dbReference type="ARBA" id="ARBA00022448"/>
    </source>
</evidence>
<feature type="domain" description="Trimeric autotransporter adhesin YadA-like head" evidence="13">
    <location>
        <begin position="122"/>
        <end position="145"/>
    </location>
</feature>
<sequence>MNTVYRLVWNASLGLWVAVSELAKARGKGKSGLRKARRALPVMLLSVTLVGIPGTADAWRVTTVTNPGTASNDGGVISNTAIGNGAAATNAPNGAGQATALGDNTKAIGGGTAVGSLANAAQNSVAIGLKATAAGDNSVAVGNGAKSNASGATAVGLGARSDGVSATALGHNAATNAQSATALGAAATANNAGDVALGSNSVTAATVATTSTTINGINYNFAGTAPTRTVSVGAVGDERTVTNVAAGRVTASSTDAINGSQLYATNQSIDTLAATPLTFTGNTGSVGRKLGETLTIKGGKTTAGTYSAANLNTVVDSSGNVTLQMAENPVFTSAIIGGTTTINSSGLTITGGPSVTTTGVNAGSKKVTNVAAGTLSSTSTDGVNGSQLYATNQNVSTNTTNINTLKNTPLTFAGNTGTVTKKLGETLTVKGGKTTAGTYSDANLNTVVDANGNLMVQMAENPVFTSAIIGGTTTINSSGLTITGGPSVTTTGVNAGSKKVTNVAAGTLSSTSTDGVNGSQLYATNQNVATNTTNITNLANTPLTFAGNSGSVTKKLGETLTVKGGKTTAGTYSDANLNTVVDANGNLMVQMAENPVFTSAIIGGTTTINSSGLTITGGPSVTTTGVNAGSKKVTNVAAGTLSSTSTDGVNGSQLYATNQNVAINTTNITNLANTPLTFAGNSGSVTKKLGETLTVKGGKTTTGTYSDANLNTVVDANGNLMVQMAENPVFTSAIIGGTTTINSSGLTITGGPSVTTTGVNAGSKKVTNVAAGTLSSTSTDGVNGSQLYATNQNVATNTTNITNLANTPLTFAGNSGSVTKKLGETLTVKGGKTTTGSYSDANLNTVVDTNGNLVVQMAENPVFTSAIIGGTTTINSSGLTITGGPSVTTTGVNAGSKKVTSVAAGTLSSTSTDAVNGSQLYATNSNINNIYNTGIKYFHANSTGEDSQATGLDSVAIGMGAAAGFDNDVALGAGSVTAETVATEGVTLDGTDYAFAGVAPTSTVSIGNEGAERTLTNVAAGRLSETSTDAVNGSQLHATNTALNTLGDRAVQYDLHEDGSVNYGNITLGGETYNQYTNEGGTTITNVADGSAPSDAVNFSQLTETNNTIQNLYTSGTKYFHANSSGADSAAVGADSVAIGMGAVAAHDNSVALGAGSVTSGAVGSAGVTLAGTDYAFAGSNPGSTVSVGDSGAERTITHVAAGRLSETSTDAVNGSQLYATNTAVNNIFNEMDGLKDDALQWDPSLNAYSASHGDTAENKITRVAAGDLNEVSTDAVNGSQLYATNQQVEGNTTSINSLGDSVENIYNTGTRYFHANSTGTDSSALGLDAVAIGMGAIAAHNNDVALGAGSVTGATVATTGVNLGGTRYAFAGVTPASTVSVGDVGSERTVTNVAAGRLSATSTDAVNGSQLYATNTAVENISGDVSGLQQDALQWDPSLNAYSASHGDTTVNRITNVAAGDLSDKSTDAVNGSQLYATNQQVEGNTTNIAQNTQNISDLGDTVENIYNTGTKYFHANSTGTDSSALGLDSVAIGMGAIAGNQNDVALGANAKTAATVGTAGVTLRGTDYAFAGANPTSTVSVGDAGSERTLTNVAAGRLSATSTDAVNGSQLYATNTAVENISGEVSGLQQDALLWDPSQNAYSASHGDTTVNRITNVAAGELSTDSTDAVNGSQLYATNQQVEGNTTNIAQNTQNISDLGDTVENIYNTGTKYFHANSTGTDSSALGLDSVAIGMGAIAANRNDVALGAGSVSGVTVGTAGVTLGGTDYVFAGATPTSTLSVGDMGSERTVTNVAAGRLSATSTDAVNGSQLYATNTTVNNISNEMNGLKDDALQWDPSLNAYSASHGDTTVNRITNVAAGDLSETSTDAVNGSQLYATNQQVEGNTISINNLGDSVENIYNTGTKYFHANSTGTDSSALGLDAVAIGMGAIAAHNNDVALGAGSVTGATVATTGVNLGGTRYAFAGVTPASTVSVGDAGSERTVTNVAAGRLSETSTDAVNGSQLYATNTAVNNIFNEMGGLKDDALQWDPSLNAYSASHGDTTVNRITNVAAGDLSEQSTDAVNGSQLYATNQQVEGNTTNIAQNTQNISDLGDTVENIYATGTKYFHANSTGTDSSALGLDSVAIGMGAIAGNQNDVALGANAKTAATVGTAGVTLRGTDYAFAGATPTSTVSVGDAGSERTITNVAAGRLSATSTDAVNGSQLYATNTALEGLNNSVGGLQNDALLWDAGKGAFSASHGDTTVNNITNVAAGELSETSTDAVNGSQLYATNQQVEGNTTSINNLGDSVENIYATGTKYFHANSTGTDSSALGLDSVAIGMGAIAANRNDVALGANAKTAATVGTAGVTLRGTDYAFAGANPTSTVSVGDVGSERTITNVAAGRLSATSTDAVNGSQLYATNTAVENISGEVSGLQQDALQWDPSQNAYSASHGDTTVNNITNVAAGELSDKSTDAVNGSQLYATNQQVETNTTNIAQNTQNISNLGDSVENIYTTGTKYFHANSTGTDSSALGLDAVAIGMGAIAANRNDVALGANAKTAATVGTAGVTLRGTDYTFAGANPTSTVSVGDAGSERTVTNVAAGRLSATSTDAVNGSQLYATNTAMENISGDVSGLQQDALQWDPELNAYSASHGNTTVNRITNVAAGDLSELSTDAVNGSQLYATNQQVEANTTNIAQNTQNISNLGDTVENIYNTGTKYFHANSTGTDSSALGLDSVAIGMGAIATRSNDVALGSGSVTEAAVGTAGVSINGTDYAFAGANPTSTVSVGDAGSERTITNVAAGRLSGTSTDAVNGSQLYATNTAVENLNVSVGGLQNDALLWNADKGAYSASHGDTTVNNITNVAAGELSTDSTDAVNGSQLYATNQNVEANTTSINNLGDTVENIYTTGTRYFHANSTGTDSQALGLDSVAIGMGAVANNAGDIALGAGSLTEAAVGTAGVTLRGTDYAFAGANPTSTLSVGSEGAERTITNVAAGRLSETSTDAVNGSQLYATNTALDDLHTSVGGLQNDALLWDEYVGSFSASHGDTMVNKITNVAAGDLSKDSTDAVNGSQLYATNQQVEGNTTNIAQNTQNISDLGDTVHNIYTTGTKYFHANSTGADSQALGLDSVAIGMGAIANNAGDIALGTGSLTEAVVGTAGVTLRGTDYAFAGANPTSTLSVGSEGAERTITNVAAGRLSEASTDAVNGSQLYATNTALDDLHTSVGGLQNDALLWDEYVGSFSASHGDSMVNRITNVAAGELSEQSTDAVNGSQLYATNQQVETNTTNIAQNTQNISDLGDTVHNIYTTGTKYFHANSTGADSQALGLDSVAIGMGAIANNAGDIALGTGSLTEAAVGTAGVSINGTDYAFAGATPTSTLSVGSEGAERTITNVAAGRLSATSTDAVNGSQLYATNTAVENLNTSVGGLQNDALLWDENLGAFSASHGSTTVNKITNVAAGELSARSTDAVNGSQLYATNQKVENLDYRVTNIEESYNNTVMPTMRYLKVNSTGPDAVASGKDAVALGQDTVASGDNSIATGNGAQASGNGAIATGNNASASGTGSVAIGDNASVTASNSVALGSGSVADRDNTVSVGSAGNERQVTNVAAGTEDTDAVNVAQLKDATGSITNNVSNISNGKDGMFQVNNTSNYAKPAVSGSDSLAGGAGSSASGSNSMAVGTKASAAGANSVALGNGSSAMAKNSVALGADSVANRENTVSMGSAGKERQITNVAAGTENTDAVNVSQLKQGVSESVNYTNKQFNQLKNMVNDQKDKLSAGIAGAMAMSSLPQPYAPGASMVGLGGGTYQGQSAVALGVSTISDNGKWVTKISGTTNSQGDFGASIGVGYQW</sequence>
<dbReference type="Gene3D" id="1.20.5.170">
    <property type="match status" value="6"/>
</dbReference>
<organism evidence="16 17">
    <name type="scientific">Klebsiella oxytoca</name>
    <dbReference type="NCBI Taxonomy" id="571"/>
    <lineage>
        <taxon>Bacteria</taxon>
        <taxon>Pseudomonadati</taxon>
        <taxon>Pseudomonadota</taxon>
        <taxon>Gammaproteobacteria</taxon>
        <taxon>Enterobacterales</taxon>
        <taxon>Enterobacteriaceae</taxon>
        <taxon>Klebsiella/Raoultella group</taxon>
        <taxon>Klebsiella</taxon>
    </lineage>
</organism>
<keyword evidence="7" id="KW-0732">Signal</keyword>
<feature type="domain" description="Trimeric autotransporter adhesin YadA-like head" evidence="13">
    <location>
        <begin position="1131"/>
        <end position="1157"/>
    </location>
</feature>
<evidence type="ECO:0000259" key="13">
    <source>
        <dbReference type="Pfam" id="PF05658"/>
    </source>
</evidence>
<feature type="domain" description="Trimeric autotransporter adhesin YadA-like stalk" evidence="14">
    <location>
        <begin position="898"/>
        <end position="934"/>
    </location>
</feature>
<feature type="domain" description="Trimeric autotransporter adhesin YadA-like head" evidence="13">
    <location>
        <begin position="2718"/>
        <end position="2744"/>
    </location>
</feature>
<dbReference type="InterPro" id="IPR005594">
    <property type="entry name" value="YadA_C"/>
</dbReference>
<feature type="domain" description="Trimeric autotransporter adhesin YadA-like stalk" evidence="14">
    <location>
        <begin position="1856"/>
        <end position="1898"/>
    </location>
</feature>
<feature type="domain" description="Trimeric autotransporter adhesin YadA-like stalk" evidence="14">
    <location>
        <begin position="1793"/>
        <end position="1832"/>
    </location>
</feature>
<dbReference type="Gene3D" id="2.20.70.140">
    <property type="match status" value="5"/>
</dbReference>
<feature type="domain" description="Trimeric autotransporter adhesin YadA-like stalk" evidence="14">
    <location>
        <begin position="3380"/>
        <end position="3420"/>
    </location>
</feature>
<gene>
    <name evidence="16" type="ORF">GJ746_02035</name>
</gene>
<feature type="domain" description="Trimeric autotransporter adhesin YadA-like stalk" evidence="14">
    <location>
        <begin position="3242"/>
        <end position="3286"/>
    </location>
</feature>
<dbReference type="Gene3D" id="2.150.10.10">
    <property type="entry name" value="Serralysin-like metalloprotease, C-terminal"/>
    <property type="match status" value="28"/>
</dbReference>
<dbReference type="Gene3D" id="4.10.80.270">
    <property type="match status" value="1"/>
</dbReference>
<evidence type="ECO:0000256" key="10">
    <source>
        <dbReference type="ARBA" id="ARBA00023237"/>
    </source>
</evidence>
<feature type="domain" description="Trimeric autotransporter adhesin YadA-like head" evidence="13">
    <location>
        <begin position="2116"/>
        <end position="2136"/>
    </location>
</feature>
<feature type="domain" description="Trimeric autotransporter adhesin YadA-like head" evidence="13">
    <location>
        <begin position="2316"/>
        <end position="2342"/>
    </location>
</feature>
<feature type="domain" description="Trimeric autotransporter adhesin YadA-like stalk" evidence="14">
    <location>
        <begin position="1592"/>
        <end position="1630"/>
    </location>
</feature>
<feature type="region of interest" description="Disordered" evidence="11">
    <location>
        <begin position="3647"/>
        <end position="3668"/>
    </location>
</feature>
<feature type="domain" description="Trimeric autotransporter adhesin YadA-like stalk" evidence="14">
    <location>
        <begin position="3720"/>
        <end position="3759"/>
    </location>
</feature>
<feature type="domain" description="Trimeric autotransporter adhesin YadA-like stalk" evidence="14">
    <location>
        <begin position="2978"/>
        <end position="3012"/>
    </location>
</feature>
<dbReference type="Gene3D" id="3.30.1300.30">
    <property type="entry name" value="GSPII I/J protein-like"/>
    <property type="match status" value="1"/>
</dbReference>
<feature type="domain" description="Trimeric autotransporter adhesin YadA-like stalk" evidence="14">
    <location>
        <begin position="2583"/>
        <end position="2621"/>
    </location>
</feature>
<evidence type="ECO:0000256" key="1">
    <source>
        <dbReference type="ARBA" id="ARBA00004241"/>
    </source>
</evidence>
<feature type="domain" description="Trimeric autotransporter adhesin YadA-like stalk" evidence="14">
    <location>
        <begin position="3594"/>
        <end position="3632"/>
    </location>
</feature>
<evidence type="ECO:0000259" key="14">
    <source>
        <dbReference type="Pfam" id="PF05662"/>
    </source>
</evidence>
<dbReference type="Proteomes" id="UP000427108">
    <property type="component" value="Chromosome"/>
</dbReference>
<feature type="domain" description="Trimeric autotransporter adhesin YadA-like stalk" evidence="14">
    <location>
        <begin position="3443"/>
        <end position="3475"/>
    </location>
</feature>
<evidence type="ECO:0000256" key="9">
    <source>
        <dbReference type="ARBA" id="ARBA00023136"/>
    </source>
</evidence>
<feature type="domain" description="Trimeric autotransporter adhesin YadA-like stalk" evidence="14">
    <location>
        <begin position="241"/>
        <end position="273"/>
    </location>
</feature>
<feature type="domain" description="Trimeric autotransporter adhesin YadA-like stalk" evidence="14">
    <location>
        <begin position="2446"/>
        <end position="2488"/>
    </location>
</feature>
<feature type="domain" description="Trimeric autotransporter adhesin YadA-like stalk" evidence="14">
    <location>
        <begin position="1084"/>
        <end position="1118"/>
    </location>
</feature>
<feature type="domain" description="Trimeric autotransporter adhesin YadA-like stalk" evidence="14">
    <location>
        <begin position="1454"/>
        <end position="1498"/>
    </location>
</feature>
<dbReference type="InterPro" id="IPR008635">
    <property type="entry name" value="Coiled_stalk_dom"/>
</dbReference>
<feature type="domain" description="Trimeric autotransporter adhesin YadA-like stalk" evidence="14">
    <location>
        <begin position="2646"/>
        <end position="2689"/>
    </location>
</feature>
<evidence type="ECO:0000259" key="15">
    <source>
        <dbReference type="Pfam" id="PF13018"/>
    </source>
</evidence>
<feature type="domain" description="Trimeric autotransporter adhesin YadA-like stalk" evidence="14">
    <location>
        <begin position="1015"/>
        <end position="1050"/>
    </location>
</feature>
<feature type="domain" description="Trimeric autotransporter adhesin YadA-like stalk" evidence="14">
    <location>
        <begin position="499"/>
        <end position="540"/>
    </location>
</feature>
<proteinExistence type="inferred from homology"/>
<dbReference type="GO" id="GO:0009279">
    <property type="term" value="C:cell outer membrane"/>
    <property type="evidence" value="ECO:0007669"/>
    <property type="project" value="UniProtKB-SubCell"/>
</dbReference>
<evidence type="ECO:0000256" key="11">
    <source>
        <dbReference type="SAM" id="MobiDB-lite"/>
    </source>
</evidence>
<evidence type="ECO:0000313" key="16">
    <source>
        <dbReference type="EMBL" id="QGN36157.1"/>
    </source>
</evidence>
<keyword evidence="10" id="KW-0998">Cell outer membrane</keyword>
<feature type="domain" description="ESPR" evidence="15">
    <location>
        <begin position="1"/>
        <end position="40"/>
    </location>
</feature>
<dbReference type="SUPFAM" id="SSF54523">
    <property type="entry name" value="Pili subunits"/>
    <property type="match status" value="1"/>
</dbReference>
<dbReference type="EMBL" id="CP046115">
    <property type="protein sequence ID" value="QGN36157.1"/>
    <property type="molecule type" value="Genomic_DNA"/>
</dbReference>
<feature type="domain" description="Trimeric autotransporter adhesin YadA-like head" evidence="13">
    <location>
        <begin position="1921"/>
        <end position="1947"/>
    </location>
</feature>
<dbReference type="OrthoDB" id="1631723at2"/>
<feature type="domain" description="Trimeric autotransporter adhesin YadA-like stalk" evidence="14">
    <location>
        <begin position="2848"/>
        <end position="2889"/>
    </location>
</feature>
<feature type="domain" description="Trimeric autotransporter adhesin YadA-like head" evidence="13">
    <location>
        <begin position="1727"/>
        <end position="1753"/>
    </location>
</feature>
<keyword evidence="8" id="KW-0653">Protein transport</keyword>
<feature type="domain" description="Trimeric autotransporter adhesin YadA-like head" evidence="13">
    <location>
        <begin position="949"/>
        <end position="975"/>
    </location>
</feature>
<feature type="domain" description="Trimeric autotransporter adhesin YadA-like stalk" evidence="14">
    <location>
        <begin position="366"/>
        <end position="407"/>
    </location>
</feature>
<keyword evidence="9" id="KW-0472">Membrane</keyword>
<keyword evidence="6" id="KW-0812">Transmembrane</keyword>
<dbReference type="GO" id="GO:0015031">
    <property type="term" value="P:protein transport"/>
    <property type="evidence" value="ECO:0007669"/>
    <property type="project" value="UniProtKB-KW"/>
</dbReference>
<evidence type="ECO:0000256" key="3">
    <source>
        <dbReference type="ARBA" id="ARBA00005848"/>
    </source>
</evidence>
<feature type="domain" description="Trimeric autotransporter adhesin YadA-like stalk" evidence="14">
    <location>
        <begin position="2252"/>
        <end position="2293"/>
    </location>
</feature>
<feature type="domain" description="Trimeric autotransporter adhesin YadA-like head" evidence="13">
    <location>
        <begin position="3662"/>
        <end position="3688"/>
    </location>
</feature>
<feature type="domain" description="Trimeric autotransporter adhesin YadA-like stalk" evidence="14">
    <location>
        <begin position="2050"/>
        <end position="2094"/>
    </location>
</feature>
<feature type="domain" description="Trimeric autotransporter adhesin YadA-like stalk" evidence="14">
    <location>
        <begin position="632"/>
        <end position="673"/>
    </location>
</feature>
<dbReference type="Pfam" id="PF05662">
    <property type="entry name" value="YadA_stalk"/>
    <property type="match status" value="34"/>
</dbReference>
<dbReference type="InterPro" id="IPR011049">
    <property type="entry name" value="Serralysin-like_metalloprot_C"/>
</dbReference>
<evidence type="ECO:0000256" key="2">
    <source>
        <dbReference type="ARBA" id="ARBA00004442"/>
    </source>
</evidence>
<feature type="domain" description="Trimeric autotransporter adhesin YadA-like stalk" evidence="14">
    <location>
        <begin position="765"/>
        <end position="806"/>
    </location>
</feature>
<feature type="domain" description="Trimeric autotransporter adhesin YadA-like head" evidence="13">
    <location>
        <begin position="3508"/>
        <end position="3534"/>
    </location>
</feature>
<feature type="domain" description="Trimeric autotransporter adhesin YadA-like head" evidence="13">
    <location>
        <begin position="2912"/>
        <end position="2938"/>
    </location>
</feature>
<dbReference type="Pfam" id="PF03895">
    <property type="entry name" value="YadA_anchor"/>
    <property type="match status" value="1"/>
</dbReference>
<feature type="domain" description="Trimeric autotransporter adhesin YadA-like stalk" evidence="14">
    <location>
        <begin position="1391"/>
        <end position="1430"/>
    </location>
</feature>
<evidence type="ECO:0000256" key="5">
    <source>
        <dbReference type="ARBA" id="ARBA00022452"/>
    </source>
</evidence>
<feature type="domain" description="Trimeric autotransporter adhesin YadA-like stalk" evidence="14">
    <location>
        <begin position="3179"/>
        <end position="3213"/>
    </location>
</feature>
<evidence type="ECO:0000259" key="12">
    <source>
        <dbReference type="Pfam" id="PF03895"/>
    </source>
</evidence>
<dbReference type="InterPro" id="IPR008640">
    <property type="entry name" value="Adhesin_Head_dom"/>
</dbReference>
<evidence type="ECO:0000256" key="7">
    <source>
        <dbReference type="ARBA" id="ARBA00022729"/>
    </source>
</evidence>
<evidence type="ECO:0000256" key="8">
    <source>
        <dbReference type="ARBA" id="ARBA00022927"/>
    </source>
</evidence>
<dbReference type="GO" id="GO:0009986">
    <property type="term" value="C:cell surface"/>
    <property type="evidence" value="ECO:0007669"/>
    <property type="project" value="UniProtKB-SubCell"/>
</dbReference>
<comment type="subcellular location">
    <subcellularLocation>
        <location evidence="2">Cell outer membrane</location>
    </subcellularLocation>
    <subcellularLocation>
        <location evidence="1">Cell surface</location>
    </subcellularLocation>
</comment>
<evidence type="ECO:0000313" key="17">
    <source>
        <dbReference type="Proteomes" id="UP000427108"/>
    </source>
</evidence>
<feature type="domain" description="Trimeric autotransporter adhesin YadA-like head" evidence="13">
    <location>
        <begin position="3566"/>
        <end position="3588"/>
    </location>
</feature>
<feature type="domain" description="Trimeric autotransporter adhesin YadA-like C-terminal membrane anchor" evidence="12">
    <location>
        <begin position="3782"/>
        <end position="3842"/>
    </location>
</feature>
<dbReference type="InterPro" id="IPR024973">
    <property type="entry name" value="ESPR"/>
</dbReference>
<keyword evidence="4" id="KW-0813">Transport</keyword>
<protein>
    <submittedName>
        <fullName evidence="16">Uncharacterized protein</fullName>
    </submittedName>
</protein>
<comment type="similarity">
    <text evidence="3">Belongs to the autotransporter-2 (AT-2) (TC 1.B.40) family.</text>
</comment>
<feature type="domain" description="Trimeric autotransporter adhesin YadA-like head" evidence="13">
    <location>
        <begin position="3693"/>
        <end position="3714"/>
    </location>
</feature>
<dbReference type="Pfam" id="PF05658">
    <property type="entry name" value="YadA_head"/>
    <property type="match status" value="17"/>
</dbReference>
<feature type="domain" description="Trimeric autotransporter adhesin YadA-like head" evidence="13">
    <location>
        <begin position="3536"/>
        <end position="3562"/>
    </location>
</feature>
<name>A0A6B8MRH7_KLEOX</name>
<dbReference type="SUPFAM" id="SSF101967">
    <property type="entry name" value="Adhesin YadA, collagen-binding domain"/>
    <property type="match status" value="34"/>
</dbReference>
<dbReference type="InterPro" id="IPR045584">
    <property type="entry name" value="Pilin-like"/>
</dbReference>
<feature type="domain" description="Trimeric autotransporter adhesin YadA-like stalk" evidence="14">
    <location>
        <begin position="2784"/>
        <end position="2819"/>
    </location>
</feature>
<feature type="domain" description="Trimeric autotransporter adhesin YadA-like head" evidence="13">
    <location>
        <begin position="2517"/>
        <end position="2543"/>
    </location>
</feature>
<feature type="domain" description="Trimeric autotransporter adhesin YadA-like head" evidence="13">
    <location>
        <begin position="1520"/>
        <end position="1540"/>
    </location>
</feature>
<accession>A0A6B8MRH7</accession>
<keyword evidence="5" id="KW-1134">Transmembrane beta strand</keyword>
<feature type="domain" description="Trimeric autotransporter adhesin YadA-like stalk" evidence="14">
    <location>
        <begin position="2188"/>
        <end position="2228"/>
    </location>
</feature>
<feature type="domain" description="Trimeric autotransporter adhesin YadA-like stalk" evidence="14">
    <location>
        <begin position="1197"/>
        <end position="1237"/>
    </location>
</feature>
<feature type="domain" description="Trimeric autotransporter adhesin YadA-like stalk" evidence="14">
    <location>
        <begin position="3041"/>
        <end position="3085"/>
    </location>
</feature>
<feature type="domain" description="Trimeric autotransporter adhesin YadA-like stalk" evidence="14">
    <location>
        <begin position="2382"/>
        <end position="2421"/>
    </location>
</feature>
<dbReference type="CDD" id="cd12820">
    <property type="entry name" value="LbR_YadA-like"/>
    <property type="match status" value="1"/>
</dbReference>
<feature type="domain" description="Trimeric autotransporter adhesin YadA-like stalk" evidence="14">
    <location>
        <begin position="1655"/>
        <end position="1699"/>
    </location>
</feature>
<feature type="domain" description="Trimeric autotransporter adhesin YadA-like stalk" evidence="14">
    <location>
        <begin position="1260"/>
        <end position="1302"/>
    </location>
</feature>
<reference evidence="16 17" key="1">
    <citation type="submission" date="2019-11" db="EMBL/GenBank/DDBJ databases">
        <title>Isolation and Application of One Kind of P-Hydroxybenzoic Acid Degrading Bacterium in Mitigating Cropping Obstacle of Cucumber.</title>
        <authorList>
            <person name="Wu F."/>
            <person name="An Y."/>
        </authorList>
    </citation>
    <scope>NUCLEOTIDE SEQUENCE [LARGE SCALE GENOMIC DNA]</scope>
    <source>
        <strain evidence="16 17">P620</strain>
    </source>
</reference>
<dbReference type="Pfam" id="PF13018">
    <property type="entry name" value="ESPR"/>
    <property type="match status" value="1"/>
</dbReference>
<feature type="domain" description="Trimeric autotransporter adhesin YadA-like head" evidence="13">
    <location>
        <begin position="1325"/>
        <end position="1351"/>
    </location>
</feature>
<feature type="domain" description="Trimeric autotransporter adhesin YadA-like stalk" evidence="14">
    <location>
        <begin position="1987"/>
        <end position="2021"/>
    </location>
</feature>